<evidence type="ECO:0000313" key="2">
    <source>
        <dbReference type="Proteomes" id="UP000702964"/>
    </source>
</evidence>
<accession>A0A8J4WQS9</accession>
<organism evidence="1 2">
    <name type="scientific">Phytophthora kernoviae 00238/432</name>
    <dbReference type="NCBI Taxonomy" id="1284355"/>
    <lineage>
        <taxon>Eukaryota</taxon>
        <taxon>Sar</taxon>
        <taxon>Stramenopiles</taxon>
        <taxon>Oomycota</taxon>
        <taxon>Peronosporomycetes</taxon>
        <taxon>Peronosporales</taxon>
        <taxon>Peronosporaceae</taxon>
        <taxon>Phytophthora</taxon>
    </lineage>
</organism>
<reference evidence="1" key="2">
    <citation type="submission" date="2020-02" db="EMBL/GenBank/DDBJ databases">
        <authorList>
            <person name="Studholme D.J."/>
        </authorList>
    </citation>
    <scope>NUCLEOTIDE SEQUENCE</scope>
    <source>
        <strain evidence="1">00238/432</strain>
    </source>
</reference>
<name>A0A8J4WQS9_9STRA</name>
<proteinExistence type="predicted"/>
<gene>
    <name evidence="1" type="ORF">G195_000741</name>
</gene>
<sequence>MVTAPDGVAKYMDVHLPSVSRLGARYMVIMVNAFKEDAFKDLPECYAGWMMRQVPQSDEMFEPSTVQERIELTVDARICIPAIIDVEERRILWGTLVETLGMANLVFTAELESNRVAEVAEYLTEGPPVDRTVITPLEQDYITKHFL</sequence>
<dbReference type="EMBL" id="AOFI03000003">
    <property type="protein sequence ID" value="KAF4325596.1"/>
    <property type="molecule type" value="Genomic_DNA"/>
</dbReference>
<comment type="caution">
    <text evidence="1">The sequence shown here is derived from an EMBL/GenBank/DDBJ whole genome shotgun (WGS) entry which is preliminary data.</text>
</comment>
<dbReference type="AlphaFoldDB" id="A0A8J4WQS9"/>
<evidence type="ECO:0000313" key="1">
    <source>
        <dbReference type="EMBL" id="KAF4325596.1"/>
    </source>
</evidence>
<protein>
    <submittedName>
        <fullName evidence="1">Uncharacterized protein</fullName>
    </submittedName>
</protein>
<dbReference type="Proteomes" id="UP000702964">
    <property type="component" value="Unassembled WGS sequence"/>
</dbReference>
<reference evidence="1" key="1">
    <citation type="journal article" date="2015" name="Genom Data">
        <title>Draft genome sequences of Phytophthora kernoviae and Phytophthora ramorum lineage EU2 from Scotland.</title>
        <authorList>
            <person name="Sambles C."/>
            <person name="Schlenzig A."/>
            <person name="O'Neill P."/>
            <person name="Grant M."/>
            <person name="Studholme D.J."/>
        </authorList>
    </citation>
    <scope>NUCLEOTIDE SEQUENCE</scope>
    <source>
        <strain evidence="1">00238/432</strain>
    </source>
</reference>